<accession>A0A9P0MAF9</accession>
<evidence type="ECO:0000313" key="2">
    <source>
        <dbReference type="Proteomes" id="UP001152888"/>
    </source>
</evidence>
<dbReference type="OrthoDB" id="6486427at2759"/>
<dbReference type="Proteomes" id="UP001152888">
    <property type="component" value="Unassembled WGS sequence"/>
</dbReference>
<evidence type="ECO:0000313" key="1">
    <source>
        <dbReference type="EMBL" id="CAH2008055.1"/>
    </source>
</evidence>
<organism evidence="1 2">
    <name type="scientific">Acanthoscelides obtectus</name>
    <name type="common">Bean weevil</name>
    <name type="synonym">Bruchus obtectus</name>
    <dbReference type="NCBI Taxonomy" id="200917"/>
    <lineage>
        <taxon>Eukaryota</taxon>
        <taxon>Metazoa</taxon>
        <taxon>Ecdysozoa</taxon>
        <taxon>Arthropoda</taxon>
        <taxon>Hexapoda</taxon>
        <taxon>Insecta</taxon>
        <taxon>Pterygota</taxon>
        <taxon>Neoptera</taxon>
        <taxon>Endopterygota</taxon>
        <taxon>Coleoptera</taxon>
        <taxon>Polyphaga</taxon>
        <taxon>Cucujiformia</taxon>
        <taxon>Chrysomeloidea</taxon>
        <taxon>Chrysomelidae</taxon>
        <taxon>Bruchinae</taxon>
        <taxon>Bruchini</taxon>
        <taxon>Acanthoscelides</taxon>
    </lineage>
</organism>
<keyword evidence="2" id="KW-1185">Reference proteome</keyword>
<gene>
    <name evidence="1" type="ORF">ACAOBT_LOCUS29987</name>
</gene>
<sequence length="101" mass="12281">MKICQMMIFTEKEHFLKFWWKPAKRNSLIGSHNWIKKEISFCGNTRPKNRRDNVGHLPEWYNITRDANFLNVRDKQVSCVKCNVRLCLNKDRNCFRRVHLE</sequence>
<dbReference type="EMBL" id="CAKOFQ010007781">
    <property type="protein sequence ID" value="CAH2008055.1"/>
    <property type="molecule type" value="Genomic_DNA"/>
</dbReference>
<comment type="caution">
    <text evidence="1">The sequence shown here is derived from an EMBL/GenBank/DDBJ whole genome shotgun (WGS) entry which is preliminary data.</text>
</comment>
<protein>
    <submittedName>
        <fullName evidence="1">Uncharacterized protein</fullName>
    </submittedName>
</protein>
<reference evidence="1" key="1">
    <citation type="submission" date="2022-03" db="EMBL/GenBank/DDBJ databases">
        <authorList>
            <person name="Sayadi A."/>
        </authorList>
    </citation>
    <scope>NUCLEOTIDE SEQUENCE</scope>
</reference>
<dbReference type="AlphaFoldDB" id="A0A9P0MAF9"/>
<name>A0A9P0MAF9_ACAOB</name>
<proteinExistence type="predicted"/>